<accession>A0A0D1ZSL3</accession>
<gene>
    <name evidence="2" type="ORF">PV07_02696</name>
</gene>
<keyword evidence="1" id="KW-0472">Membrane</keyword>
<feature type="transmembrane region" description="Helical" evidence="1">
    <location>
        <begin position="24"/>
        <end position="43"/>
    </location>
</feature>
<keyword evidence="1" id="KW-1133">Transmembrane helix</keyword>
<reference evidence="2 3" key="1">
    <citation type="submission" date="2015-01" db="EMBL/GenBank/DDBJ databases">
        <title>The Genome Sequence of Cladophialophora immunda CBS83496.</title>
        <authorList>
            <consortium name="The Broad Institute Genomics Platform"/>
            <person name="Cuomo C."/>
            <person name="de Hoog S."/>
            <person name="Gorbushina A."/>
            <person name="Stielow B."/>
            <person name="Teixiera M."/>
            <person name="Abouelleil A."/>
            <person name="Chapman S.B."/>
            <person name="Priest M."/>
            <person name="Young S.K."/>
            <person name="Wortman J."/>
            <person name="Nusbaum C."/>
            <person name="Birren B."/>
        </authorList>
    </citation>
    <scope>NUCLEOTIDE SEQUENCE [LARGE SCALE GENOMIC DNA]</scope>
    <source>
        <strain evidence="2 3">CBS 83496</strain>
    </source>
</reference>
<dbReference type="Proteomes" id="UP000054466">
    <property type="component" value="Unassembled WGS sequence"/>
</dbReference>
<dbReference type="VEuPathDB" id="FungiDB:PV07_02696"/>
<keyword evidence="1" id="KW-0812">Transmembrane</keyword>
<dbReference type="GeneID" id="27341890"/>
<proteinExistence type="predicted"/>
<dbReference type="RefSeq" id="XP_016251227.1">
    <property type="nucleotide sequence ID" value="XM_016389325.1"/>
</dbReference>
<protein>
    <submittedName>
        <fullName evidence="2">Uncharacterized protein</fullName>
    </submittedName>
</protein>
<keyword evidence="3" id="KW-1185">Reference proteome</keyword>
<dbReference type="AlphaFoldDB" id="A0A0D1ZSL3"/>
<organism evidence="2 3">
    <name type="scientific">Cladophialophora immunda</name>
    <dbReference type="NCBI Taxonomy" id="569365"/>
    <lineage>
        <taxon>Eukaryota</taxon>
        <taxon>Fungi</taxon>
        <taxon>Dikarya</taxon>
        <taxon>Ascomycota</taxon>
        <taxon>Pezizomycotina</taxon>
        <taxon>Eurotiomycetes</taxon>
        <taxon>Chaetothyriomycetidae</taxon>
        <taxon>Chaetothyriales</taxon>
        <taxon>Herpotrichiellaceae</taxon>
        <taxon>Cladophialophora</taxon>
    </lineage>
</organism>
<name>A0A0D1ZSL3_9EURO</name>
<dbReference type="HOGENOM" id="CLU_1704029_0_0_1"/>
<sequence length="154" mass="17268">MRVYTPRLSSLPRNRCIVDRRWRIYPLGLLFMYSMISPLIVSIEFLSEFSSHSLLVSFWSVACWPVRRHTRWADGGAWLELGVAWASYSCIRADHEDGNRLAIQHSASLGRLPWPLAIAAAARSSRSAVSQQLIPVVMVACSHISTSAKSLSII</sequence>
<evidence type="ECO:0000256" key="1">
    <source>
        <dbReference type="SAM" id="Phobius"/>
    </source>
</evidence>
<evidence type="ECO:0000313" key="3">
    <source>
        <dbReference type="Proteomes" id="UP000054466"/>
    </source>
</evidence>
<evidence type="ECO:0000313" key="2">
    <source>
        <dbReference type="EMBL" id="KIW31011.1"/>
    </source>
</evidence>
<dbReference type="EMBL" id="KN847041">
    <property type="protein sequence ID" value="KIW31011.1"/>
    <property type="molecule type" value="Genomic_DNA"/>
</dbReference>